<keyword evidence="2" id="KW-0812">Transmembrane</keyword>
<feature type="transmembrane region" description="Helical" evidence="2">
    <location>
        <begin position="992"/>
        <end position="1012"/>
    </location>
</feature>
<evidence type="ECO:0000313" key="4">
    <source>
        <dbReference type="Proteomes" id="UP001500416"/>
    </source>
</evidence>
<dbReference type="RefSeq" id="WP_343935701.1">
    <property type="nucleotide sequence ID" value="NZ_BAAABU010000009.1"/>
</dbReference>
<dbReference type="Proteomes" id="UP001500416">
    <property type="component" value="Unassembled WGS sequence"/>
</dbReference>
<dbReference type="InterPro" id="IPR013783">
    <property type="entry name" value="Ig-like_fold"/>
</dbReference>
<keyword evidence="2" id="KW-1133">Transmembrane helix</keyword>
<name>A0ABN0U618_9PSEU</name>
<keyword evidence="2" id="KW-0472">Membrane</keyword>
<protein>
    <recommendedName>
        <fullName evidence="5">Gram-positive cocci surface proteins LPxTG domain-containing protein</fullName>
    </recommendedName>
</protein>
<accession>A0ABN0U618</accession>
<gene>
    <name evidence="3" type="ORF">GCM10010492_43760</name>
</gene>
<dbReference type="EMBL" id="BAAABU010000009">
    <property type="protein sequence ID" value="GAA0239849.1"/>
    <property type="molecule type" value="Genomic_DNA"/>
</dbReference>
<evidence type="ECO:0000313" key="3">
    <source>
        <dbReference type="EMBL" id="GAA0239849.1"/>
    </source>
</evidence>
<dbReference type="Gene3D" id="2.60.40.10">
    <property type="entry name" value="Immunoglobulins"/>
    <property type="match status" value="2"/>
</dbReference>
<proteinExistence type="predicted"/>
<feature type="compositionally biased region" description="Pro residues" evidence="1">
    <location>
        <begin position="1"/>
        <end position="12"/>
    </location>
</feature>
<feature type="compositionally biased region" description="Low complexity" evidence="1">
    <location>
        <begin position="13"/>
        <end position="52"/>
    </location>
</feature>
<feature type="region of interest" description="Disordered" evidence="1">
    <location>
        <begin position="1"/>
        <end position="63"/>
    </location>
</feature>
<keyword evidence="4" id="KW-1185">Reference proteome</keyword>
<evidence type="ECO:0000256" key="2">
    <source>
        <dbReference type="SAM" id="Phobius"/>
    </source>
</evidence>
<evidence type="ECO:0000256" key="1">
    <source>
        <dbReference type="SAM" id="MobiDB-lite"/>
    </source>
</evidence>
<evidence type="ECO:0008006" key="5">
    <source>
        <dbReference type="Google" id="ProtNLM"/>
    </source>
</evidence>
<dbReference type="SUPFAM" id="SSF49478">
    <property type="entry name" value="Cna protein B-type domain"/>
    <property type="match status" value="1"/>
</dbReference>
<feature type="region of interest" description="Disordered" evidence="1">
    <location>
        <begin position="939"/>
        <end position="981"/>
    </location>
</feature>
<organism evidence="3 4">
    <name type="scientific">Saccharothrix mutabilis subsp. mutabilis</name>
    <dbReference type="NCBI Taxonomy" id="66855"/>
    <lineage>
        <taxon>Bacteria</taxon>
        <taxon>Bacillati</taxon>
        <taxon>Actinomycetota</taxon>
        <taxon>Actinomycetes</taxon>
        <taxon>Pseudonocardiales</taxon>
        <taxon>Pseudonocardiaceae</taxon>
        <taxon>Saccharothrix</taxon>
    </lineage>
</organism>
<dbReference type="SUPFAM" id="SSF117074">
    <property type="entry name" value="Hypothetical protein PA1324"/>
    <property type="match status" value="1"/>
</dbReference>
<sequence>MTPTQTPSPPEEPSTTPTETPTGTPTDTPSATPSETPSTTTEPTAPAETGTEPADEQPTPADKKAGVLDQGLEAQAAPPLPDLRVTAAFDRAEYPVDSEMKIRVTVENVGKVTATDVRLRENSRSLTLKSGAVELHQVPGPELAPGQRRTYDLVARQSYDHGSNDLYFQIKAYQGPQEFPEVDANPNDNYFQADARVLRDRGTVTVVVFNDTNGNRKVDDGERRSGVPFYAYGDTETLRLSGTTAADGTLKFTDTTAAHYRIRIGYPEPKVPAPGFAEFDVVGGQELTVLVPLVDPVSLSLVPTVEFLNDPYLHAGDPVQLRITLKNQGTTPLSHVVAVCGTRSNVPGLSSDGPGWAPLNPDGPGVSLLPGETKVFTVTDVVPQAAYDEGRLDANCEFGDNARNTAGYRGASDLARVNGRYGDVEGTLVLDEGDTERPLADATVLALDPRTGLSVNRASTDAEGRWRIDRVVAGRTKFLVLGDYQPADGTEFVLDIPAGGVVPAAFRVKPGPRVEEPRNAPKLEVTASFDKAVYDIRDVWTARIKVANTGSGSSTTVFWTEDYGTRTHLDYERAQFDPLRGHQGYGIQLWPGESREITVTGTISPYMTGDTVRLKGSLGYGPPGGDTPGIDLTAKVAFQAGDVEILVYGDANANGAFDDGEALPDMGVWIGGGVPRRSFDGKTDGSGRYRVTGASAGVHEVDLRTDDTGWARPFDHYDRFTVEGGKTTTVEIGLVRPLSNTLSASLEFDKETYHKDDKIDVKLEFTNTGPDVLVKMFCAGELGLPTNQPEWGPFAYNGPGVVVPSGATSVFHVVTAIPSYASGSGVVGMNCFFGPVDGDGLPRGRDIATVTGEVWTTSGQVLTGQWPYQPVPGVKVVLLDFFTERPVAQAVADDTGEFTFPDLAVGWYTPVVVGPWKVRTDRQLPLFQVVKGNQQAQNVHVDPGPEVADPWPPTVPGDPTTPTVPGDPNAAAGANAAGGSTGTKLADTGASVVSLGLLGLLALALGFVAVVTGRRRTA</sequence>
<comment type="caution">
    <text evidence="3">The sequence shown here is derived from an EMBL/GenBank/DDBJ whole genome shotgun (WGS) entry which is preliminary data.</text>
</comment>
<reference evidence="3 4" key="1">
    <citation type="journal article" date="2019" name="Int. J. Syst. Evol. Microbiol.">
        <title>The Global Catalogue of Microorganisms (GCM) 10K type strain sequencing project: providing services to taxonomists for standard genome sequencing and annotation.</title>
        <authorList>
            <consortium name="The Broad Institute Genomics Platform"/>
            <consortium name="The Broad Institute Genome Sequencing Center for Infectious Disease"/>
            <person name="Wu L."/>
            <person name="Ma J."/>
        </authorList>
    </citation>
    <scope>NUCLEOTIDE SEQUENCE [LARGE SCALE GENOMIC DNA]</scope>
    <source>
        <strain evidence="3 4">JCM 3380</strain>
    </source>
</reference>
<feature type="compositionally biased region" description="Low complexity" evidence="1">
    <location>
        <begin position="957"/>
        <end position="978"/>
    </location>
</feature>